<name>A0A1R2B7I2_9CILI</name>
<sequence length="363" mass="42290">MSRNKSISNIPDGLNKKKHRTAISFSTTNVEKLEKIKKSLFKTSIFTSPYASKEACSLQLLDKIKFKPKIKPVKKYFRTFVKPAQSVDICEKKTFGTSASFLSSEEVNKSENKDKLIKRIRKILEKIENPCDEEDKTRLQLCQAAFNEVIEYDKEFSVVLQIIKKEYEKGLKLQAEELDRKNQRIRELEKAKKHLTSDIKKTIIENKDLMDKYDELRESLSKISEKLLKIADFSTQDLDKTEENWNKLVQVNKLYEEELGQSKKETEYYRHKARKMIKILIMLEKKGFPVEDVYNDARRKKLSLPKYQGPEDTPNGTEYEYIISAKPKIVKKPKEIPILDMAGINNETVSGSDSYSLHSYSDF</sequence>
<keyword evidence="1" id="KW-0175">Coiled coil</keyword>
<reference evidence="2 3" key="1">
    <citation type="submission" date="2016-11" db="EMBL/GenBank/DDBJ databases">
        <title>The macronuclear genome of Stentor coeruleus: a giant cell with tiny introns.</title>
        <authorList>
            <person name="Slabodnick M."/>
            <person name="Ruby J.G."/>
            <person name="Reiff S.B."/>
            <person name="Swart E.C."/>
            <person name="Gosai S."/>
            <person name="Prabakaran S."/>
            <person name="Witkowska E."/>
            <person name="Larue G.E."/>
            <person name="Fisher S."/>
            <person name="Freeman R.M."/>
            <person name="Gunawardena J."/>
            <person name="Chu W."/>
            <person name="Stover N.A."/>
            <person name="Gregory B.D."/>
            <person name="Nowacki M."/>
            <person name="Derisi J."/>
            <person name="Roy S.W."/>
            <person name="Marshall W.F."/>
            <person name="Sood P."/>
        </authorList>
    </citation>
    <scope>NUCLEOTIDE SEQUENCE [LARGE SCALE GENOMIC DNA]</scope>
    <source>
        <strain evidence="2">WM001</strain>
    </source>
</reference>
<accession>A0A1R2B7I2</accession>
<evidence type="ECO:0000313" key="2">
    <source>
        <dbReference type="EMBL" id="OMJ72706.1"/>
    </source>
</evidence>
<keyword evidence="3" id="KW-1185">Reference proteome</keyword>
<dbReference type="Proteomes" id="UP000187209">
    <property type="component" value="Unassembled WGS sequence"/>
</dbReference>
<feature type="coiled-coil region" evidence="1">
    <location>
        <begin position="164"/>
        <end position="258"/>
    </location>
</feature>
<dbReference type="EMBL" id="MPUH01000879">
    <property type="protein sequence ID" value="OMJ72706.1"/>
    <property type="molecule type" value="Genomic_DNA"/>
</dbReference>
<dbReference type="AlphaFoldDB" id="A0A1R2B7I2"/>
<proteinExistence type="predicted"/>
<evidence type="ECO:0000256" key="1">
    <source>
        <dbReference type="SAM" id="Coils"/>
    </source>
</evidence>
<protein>
    <submittedName>
        <fullName evidence="2">Uncharacterized protein</fullName>
    </submittedName>
</protein>
<organism evidence="2 3">
    <name type="scientific">Stentor coeruleus</name>
    <dbReference type="NCBI Taxonomy" id="5963"/>
    <lineage>
        <taxon>Eukaryota</taxon>
        <taxon>Sar</taxon>
        <taxon>Alveolata</taxon>
        <taxon>Ciliophora</taxon>
        <taxon>Postciliodesmatophora</taxon>
        <taxon>Heterotrichea</taxon>
        <taxon>Heterotrichida</taxon>
        <taxon>Stentoridae</taxon>
        <taxon>Stentor</taxon>
    </lineage>
</organism>
<gene>
    <name evidence="2" type="ORF">SteCoe_28771</name>
</gene>
<comment type="caution">
    <text evidence="2">The sequence shown here is derived from an EMBL/GenBank/DDBJ whole genome shotgun (WGS) entry which is preliminary data.</text>
</comment>
<evidence type="ECO:0000313" key="3">
    <source>
        <dbReference type="Proteomes" id="UP000187209"/>
    </source>
</evidence>